<sequence>MAARPIEERTFLPDNTDQLAPVMSFLEAHERQWGTAAKPSYALVGIDEHDRIELPEEVHQALKQVVAALLAGKAVTVAPHSLTLTSQQAADLLGVSRPTVKRLIEKGELPADRVGNRHRLRLDDVLDYREARRQRQFEALAATSADIDDEDIEETLQSLREARKAIEERRKGRPN</sequence>
<dbReference type="SUPFAM" id="SSF46955">
    <property type="entry name" value="Putative DNA-binding domain"/>
    <property type="match status" value="1"/>
</dbReference>
<evidence type="ECO:0000313" key="2">
    <source>
        <dbReference type="EMBL" id="RMI29923.1"/>
    </source>
</evidence>
<proteinExistence type="predicted"/>
<dbReference type="NCBIfam" id="TIGR01764">
    <property type="entry name" value="excise"/>
    <property type="match status" value="1"/>
</dbReference>
<dbReference type="EMBL" id="RFFH01000012">
    <property type="protein sequence ID" value="RMI29923.1"/>
    <property type="molecule type" value="Genomic_DNA"/>
</dbReference>
<dbReference type="AlphaFoldDB" id="A0A3M2L090"/>
<dbReference type="InterPro" id="IPR041657">
    <property type="entry name" value="HTH_17"/>
</dbReference>
<keyword evidence="2" id="KW-0238">DNA-binding</keyword>
<evidence type="ECO:0000313" key="3">
    <source>
        <dbReference type="Proteomes" id="UP000279275"/>
    </source>
</evidence>
<dbReference type="Gene3D" id="1.10.10.10">
    <property type="entry name" value="Winged helix-like DNA-binding domain superfamily/Winged helix DNA-binding domain"/>
    <property type="match status" value="1"/>
</dbReference>
<dbReference type="OrthoDB" id="26212at2"/>
<accession>A0A3M2L090</accession>
<evidence type="ECO:0000259" key="1">
    <source>
        <dbReference type="Pfam" id="PF12728"/>
    </source>
</evidence>
<keyword evidence="3" id="KW-1185">Reference proteome</keyword>
<dbReference type="InterPro" id="IPR036388">
    <property type="entry name" value="WH-like_DNA-bd_sf"/>
</dbReference>
<name>A0A3M2L090_9NOCA</name>
<organism evidence="2 3">
    <name type="scientific">Nocardia stercoris</name>
    <dbReference type="NCBI Taxonomy" id="2483361"/>
    <lineage>
        <taxon>Bacteria</taxon>
        <taxon>Bacillati</taxon>
        <taxon>Actinomycetota</taxon>
        <taxon>Actinomycetes</taxon>
        <taxon>Mycobacteriales</taxon>
        <taxon>Nocardiaceae</taxon>
        <taxon>Nocardia</taxon>
    </lineage>
</organism>
<dbReference type="Pfam" id="PF12728">
    <property type="entry name" value="HTH_17"/>
    <property type="match status" value="1"/>
</dbReference>
<dbReference type="GO" id="GO:0003677">
    <property type="term" value="F:DNA binding"/>
    <property type="evidence" value="ECO:0007669"/>
    <property type="project" value="UniProtKB-KW"/>
</dbReference>
<comment type="caution">
    <text evidence="2">The sequence shown here is derived from an EMBL/GenBank/DDBJ whole genome shotgun (WGS) entry which is preliminary data.</text>
</comment>
<feature type="domain" description="Helix-turn-helix" evidence="1">
    <location>
        <begin position="84"/>
        <end position="133"/>
    </location>
</feature>
<dbReference type="RefSeq" id="WP_122190437.1">
    <property type="nucleotide sequence ID" value="NZ_RFFH01000012.1"/>
</dbReference>
<dbReference type="InterPro" id="IPR010093">
    <property type="entry name" value="SinI_DNA-bd"/>
</dbReference>
<dbReference type="InterPro" id="IPR009061">
    <property type="entry name" value="DNA-bd_dom_put_sf"/>
</dbReference>
<dbReference type="Proteomes" id="UP000279275">
    <property type="component" value="Unassembled WGS sequence"/>
</dbReference>
<reference evidence="2 3" key="1">
    <citation type="submission" date="2018-10" db="EMBL/GenBank/DDBJ databases">
        <title>Isolation from cow dung.</title>
        <authorList>
            <person name="Ling L."/>
        </authorList>
    </citation>
    <scope>NUCLEOTIDE SEQUENCE [LARGE SCALE GENOMIC DNA]</scope>
    <source>
        <strain evidence="2 3">NEAU-LL90</strain>
    </source>
</reference>
<protein>
    <submittedName>
        <fullName evidence="2">DNA-binding protein</fullName>
    </submittedName>
</protein>
<gene>
    <name evidence="2" type="ORF">EBN03_24345</name>
</gene>